<comment type="caution">
    <text evidence="4">The sequence shown here is derived from an EMBL/GenBank/DDBJ whole genome shotgun (WGS) entry which is preliminary data.</text>
</comment>
<evidence type="ECO:0000259" key="3">
    <source>
        <dbReference type="SMART" id="SM00079"/>
    </source>
</evidence>
<dbReference type="Pfam" id="PF00497">
    <property type="entry name" value="SBP_bac_3"/>
    <property type="match status" value="1"/>
</dbReference>
<proteinExistence type="predicted"/>
<keyword evidence="5" id="KW-1185">Reference proteome</keyword>
<organism evidence="4 5">
    <name type="scientific">Helicobacter aurati</name>
    <dbReference type="NCBI Taxonomy" id="137778"/>
    <lineage>
        <taxon>Bacteria</taxon>
        <taxon>Pseudomonadati</taxon>
        <taxon>Campylobacterota</taxon>
        <taxon>Epsilonproteobacteria</taxon>
        <taxon>Campylobacterales</taxon>
        <taxon>Helicobacteraceae</taxon>
        <taxon>Helicobacter</taxon>
    </lineage>
</organism>
<evidence type="ECO:0000313" key="5">
    <source>
        <dbReference type="Proteomes" id="UP000256424"/>
    </source>
</evidence>
<dbReference type="OrthoDB" id="5431130at2"/>
<name>A0A3D8J1A1_9HELI</name>
<evidence type="ECO:0000256" key="1">
    <source>
        <dbReference type="ARBA" id="ARBA00022729"/>
    </source>
</evidence>
<dbReference type="InterPro" id="IPR001638">
    <property type="entry name" value="Solute-binding_3/MltF_N"/>
</dbReference>
<dbReference type="AlphaFoldDB" id="A0A3D8J1A1"/>
<gene>
    <name evidence="4" type="ORF">CQA66_07205</name>
</gene>
<dbReference type="InterPro" id="IPR001320">
    <property type="entry name" value="Iontro_rcpt_C"/>
</dbReference>
<reference evidence="4 5" key="1">
    <citation type="submission" date="2018-04" db="EMBL/GenBank/DDBJ databases">
        <title>Novel Campyloabacter and Helicobacter Species and Strains.</title>
        <authorList>
            <person name="Mannion A.J."/>
            <person name="Shen Z."/>
            <person name="Fox J.G."/>
        </authorList>
    </citation>
    <scope>NUCLEOTIDE SEQUENCE [LARGE SCALE GENOMIC DNA]</scope>
    <source>
        <strain evidence="4 5">MIT 97-5075</strain>
    </source>
</reference>
<dbReference type="Gene3D" id="3.40.190.10">
    <property type="entry name" value="Periplasmic binding protein-like II"/>
    <property type="match status" value="2"/>
</dbReference>
<dbReference type="GO" id="GO:0016020">
    <property type="term" value="C:membrane"/>
    <property type="evidence" value="ECO:0007669"/>
    <property type="project" value="InterPro"/>
</dbReference>
<dbReference type="PANTHER" id="PTHR35936">
    <property type="entry name" value="MEMBRANE-BOUND LYTIC MUREIN TRANSGLYCOSYLASE F"/>
    <property type="match status" value="1"/>
</dbReference>
<sequence length="251" mass="28423">MAKILQFFCYMLIFLFISCDSQSQKQSTTVLRIGLNAEYPPFEFKQDDTIVGFDIDLLESISKKVGFQYTLHHMSFDGLIPALKAGKIDMIMSGMSATPERAKQIDFTIPYYEGQTLYLKHKDNAGLTDKESIKGKRVGVFIGTVQEQAINKIKEEYHLTVVPSDSIFGAIMNLKNNKVDVVAADHATAKGYIRENKELEGFYQEADGSAGLSIAFDKGKYSELLEKINIAIEELKQEDEYNRILQKYQLQ</sequence>
<dbReference type="PANTHER" id="PTHR35936:SF17">
    <property type="entry name" value="ARGININE-BINDING EXTRACELLULAR PROTEIN ARTP"/>
    <property type="match status" value="1"/>
</dbReference>
<feature type="domain" description="Ionotropic glutamate receptor C-terminal" evidence="3">
    <location>
        <begin position="30"/>
        <end position="247"/>
    </location>
</feature>
<dbReference type="RefSeq" id="WP_104762187.1">
    <property type="nucleotide sequence ID" value="NZ_FZPM01000001.1"/>
</dbReference>
<feature type="domain" description="Solute-binding protein family 3/N-terminal" evidence="2">
    <location>
        <begin position="30"/>
        <end position="250"/>
    </location>
</feature>
<evidence type="ECO:0000313" key="4">
    <source>
        <dbReference type="EMBL" id="RDU71000.1"/>
    </source>
</evidence>
<dbReference type="SMART" id="SM00079">
    <property type="entry name" value="PBPe"/>
    <property type="match status" value="1"/>
</dbReference>
<protein>
    <submittedName>
        <fullName evidence="4">Basic amino acid ABC transporter substrate-binding protein</fullName>
    </submittedName>
</protein>
<accession>A0A3D8J1A1</accession>
<evidence type="ECO:0000259" key="2">
    <source>
        <dbReference type="SMART" id="SM00062"/>
    </source>
</evidence>
<dbReference type="SMART" id="SM00062">
    <property type="entry name" value="PBPb"/>
    <property type="match status" value="1"/>
</dbReference>
<dbReference type="SUPFAM" id="SSF53850">
    <property type="entry name" value="Periplasmic binding protein-like II"/>
    <property type="match status" value="1"/>
</dbReference>
<dbReference type="GO" id="GO:0015276">
    <property type="term" value="F:ligand-gated monoatomic ion channel activity"/>
    <property type="evidence" value="ECO:0007669"/>
    <property type="project" value="InterPro"/>
</dbReference>
<dbReference type="EMBL" id="NXLW01000015">
    <property type="protein sequence ID" value="RDU71000.1"/>
    <property type="molecule type" value="Genomic_DNA"/>
</dbReference>
<dbReference type="PROSITE" id="PS51257">
    <property type="entry name" value="PROKAR_LIPOPROTEIN"/>
    <property type="match status" value="1"/>
</dbReference>
<keyword evidence="1" id="KW-0732">Signal</keyword>
<dbReference type="Proteomes" id="UP000256424">
    <property type="component" value="Unassembled WGS sequence"/>
</dbReference>